<gene>
    <name evidence="3" type="ORF">ATJ93_3037</name>
</gene>
<evidence type="ECO:0000313" key="4">
    <source>
        <dbReference type="Proteomes" id="UP000283805"/>
    </source>
</evidence>
<feature type="transmembrane region" description="Helical" evidence="2">
    <location>
        <begin position="337"/>
        <end position="357"/>
    </location>
</feature>
<reference evidence="3 4" key="1">
    <citation type="submission" date="2018-09" db="EMBL/GenBank/DDBJ databases">
        <title>Genomic Encyclopedia of Archaeal and Bacterial Type Strains, Phase II (KMG-II): from individual species to whole genera.</title>
        <authorList>
            <person name="Goeker M."/>
        </authorList>
    </citation>
    <scope>NUCLEOTIDE SEQUENCE [LARGE SCALE GENOMIC DNA]</scope>
    <source>
        <strain evidence="3 4">DSM 13151</strain>
    </source>
</reference>
<accession>A0A419WD55</accession>
<comment type="caution">
    <text evidence="3">The sequence shown here is derived from an EMBL/GenBank/DDBJ whole genome shotgun (WGS) entry which is preliminary data.</text>
</comment>
<feature type="transmembrane region" description="Helical" evidence="2">
    <location>
        <begin position="427"/>
        <end position="445"/>
    </location>
</feature>
<organism evidence="3 4">
    <name type="scientific">Halopiger aswanensis</name>
    <dbReference type="NCBI Taxonomy" id="148449"/>
    <lineage>
        <taxon>Archaea</taxon>
        <taxon>Methanobacteriati</taxon>
        <taxon>Methanobacteriota</taxon>
        <taxon>Stenosarchaea group</taxon>
        <taxon>Halobacteria</taxon>
        <taxon>Halobacteriales</taxon>
        <taxon>Natrialbaceae</taxon>
        <taxon>Halopiger</taxon>
    </lineage>
</organism>
<keyword evidence="2" id="KW-0812">Transmembrane</keyword>
<proteinExistence type="predicted"/>
<feature type="transmembrane region" description="Helical" evidence="2">
    <location>
        <begin position="457"/>
        <end position="476"/>
    </location>
</feature>
<evidence type="ECO:0000256" key="2">
    <source>
        <dbReference type="SAM" id="Phobius"/>
    </source>
</evidence>
<dbReference type="EMBL" id="RAPO01000003">
    <property type="protein sequence ID" value="RKD93413.1"/>
    <property type="molecule type" value="Genomic_DNA"/>
</dbReference>
<dbReference type="RefSeq" id="WP_120245433.1">
    <property type="nucleotide sequence ID" value="NZ_RAPO01000003.1"/>
</dbReference>
<dbReference type="OrthoDB" id="343201at2157"/>
<sequence>MRRSLVIAAVVVAVAFLFVGGPSLFFTPTSDEVASDPAIESGSEPEPELVSLEDSDSRFWPYLSAQTAHEKRSPINVIVRGETDEIVRLLAEHGDGDWNETAEDHLESGDLVGAADNETETESGNETIPAEAPDNSSVPPPEPNATAETDAPRAIAPTSIPWSQADGATRYAYLDPGPDEEGYWTTETLQLEDGEYYGHRYHIRAYESPNPDDRWVVMQTHSEHFDWFTLRHRVHGSAQAQARLEADLMAIPSVDIQEDVQRIYLGNARGSDADGWATRVDLTAMAILPVALGLAARRDARSTTRRERFRERVAAHVTETDRARLAAAAERVDARHLVLAATILAIVLGVRIAGIALDRTVDALTAHMIAGLLYPFIAVGLPVAAYAIASGLERRLDAALAASLSLAVAIWLDYALLGVDVLPVDVILQRMLVVAALGLIAGSAVGRATRDGRLNDLLVVGAVGWIAVLAGTLLGYL</sequence>
<dbReference type="AlphaFoldDB" id="A0A419WD55"/>
<evidence type="ECO:0000256" key="1">
    <source>
        <dbReference type="SAM" id="MobiDB-lite"/>
    </source>
</evidence>
<feature type="transmembrane region" description="Helical" evidence="2">
    <location>
        <begin position="369"/>
        <end position="389"/>
    </location>
</feature>
<name>A0A419WD55_9EURY</name>
<feature type="region of interest" description="Disordered" evidence="1">
    <location>
        <begin position="117"/>
        <end position="162"/>
    </location>
</feature>
<keyword evidence="4" id="KW-1185">Reference proteome</keyword>
<keyword evidence="2" id="KW-1133">Transmembrane helix</keyword>
<feature type="transmembrane region" description="Helical" evidence="2">
    <location>
        <begin position="396"/>
        <end position="415"/>
    </location>
</feature>
<feature type="transmembrane region" description="Helical" evidence="2">
    <location>
        <begin position="276"/>
        <end position="296"/>
    </location>
</feature>
<evidence type="ECO:0000313" key="3">
    <source>
        <dbReference type="EMBL" id="RKD93413.1"/>
    </source>
</evidence>
<keyword evidence="2" id="KW-0472">Membrane</keyword>
<dbReference type="Proteomes" id="UP000283805">
    <property type="component" value="Unassembled WGS sequence"/>
</dbReference>
<protein>
    <submittedName>
        <fullName evidence="3">Uncharacterized protein</fullName>
    </submittedName>
</protein>